<dbReference type="EC" id="5.1.1.23" evidence="1"/>
<evidence type="ECO:0000259" key="3">
    <source>
        <dbReference type="Pfam" id="PF26299"/>
    </source>
</evidence>
<dbReference type="EMBL" id="CP027226">
    <property type="protein sequence ID" value="AVM42023.1"/>
    <property type="molecule type" value="Genomic_DNA"/>
</dbReference>
<dbReference type="InterPro" id="IPR058740">
    <property type="entry name" value="MurL_N"/>
</dbReference>
<comment type="pathway">
    <text evidence="1">Cell wall biogenesis; peptidoglycan biosynthesis.</text>
</comment>
<feature type="domain" description="MurL N-terminal" evidence="3">
    <location>
        <begin position="9"/>
        <end position="295"/>
    </location>
</feature>
<keyword evidence="1" id="KW-0132">Cell division</keyword>
<name>A0A2S0KLW2_9FIRM</name>
<feature type="domain" description="MurL C-terminal" evidence="2">
    <location>
        <begin position="318"/>
        <end position="403"/>
    </location>
</feature>
<keyword evidence="1" id="KW-0573">Peptidoglycan synthesis</keyword>
<dbReference type="GO" id="GO:0009252">
    <property type="term" value="P:peptidoglycan biosynthetic process"/>
    <property type="evidence" value="ECO:0007669"/>
    <property type="project" value="UniProtKB-UniRule"/>
</dbReference>
<reference evidence="5" key="1">
    <citation type="submission" date="2018-02" db="EMBL/GenBank/DDBJ databases">
        <authorList>
            <person name="Holder M.E."/>
            <person name="Ajami N.J."/>
            <person name="Petrosino J.F."/>
        </authorList>
    </citation>
    <scope>NUCLEOTIDE SEQUENCE [LARGE SCALE GENOMIC DNA]</scope>
    <source>
        <strain evidence="5">CCUG 47711</strain>
    </source>
</reference>
<evidence type="ECO:0000259" key="2">
    <source>
        <dbReference type="Pfam" id="PF26298"/>
    </source>
</evidence>
<dbReference type="UniPathway" id="UPA00219"/>
<proteinExistence type="inferred from homology"/>
<evidence type="ECO:0000313" key="4">
    <source>
        <dbReference type="EMBL" id="AVM42023.1"/>
    </source>
</evidence>
<dbReference type="GO" id="GO:0071555">
    <property type="term" value="P:cell wall organization"/>
    <property type="evidence" value="ECO:0007669"/>
    <property type="project" value="UniProtKB-KW"/>
</dbReference>
<sequence length="473" mass="53903">MSFKYEELREKYQSFIYSGFETIRTEDKLKVVYDFEVPGLARFNPSLEFPLDHKLIINDALSPFAEKILFSIGMVELISYWKIACPPRVEVKAGKLTDDQINWWKSLYFNGLGEFFFKNGISPSKSDFMSIETSGKDFSEISSDFKTQGLNLIPVGGGKDSIVTLEHLSKVRDNNVCFGLNPTVASRDSMEISGYSDEQRFIVSRTLDPEMLRLNKEGYLNGHTPFSALLAFVSYYVAYLIGAENIILSNEASANAASIPGTEINHQYSKTSEFEIAFQNYSEKYFSDKIYYFSLLRPFAEIAIARSFCQYEQYFQAFRSCNLGSKKNIWCGECPKCLFIYVMISPFLQAEKVESIFGQNLWEKESLVKDWKELIGIIPQKPFECVGTVEEVQYATYLIVNKTLDNGAEISELPLLLSIAVESAKNGDLSELKFDENTNRLISEAKVNPLSLWHEDERVPENFKGLIMDILAE</sequence>
<dbReference type="Proteomes" id="UP000237947">
    <property type="component" value="Chromosome"/>
</dbReference>
<evidence type="ECO:0000256" key="1">
    <source>
        <dbReference type="HAMAP-Rule" id="MF_02209"/>
    </source>
</evidence>
<comment type="catalytic activity">
    <reaction evidence="1">
        <text>UDP-N-acetyl-alpha-D-muramoyl-L-alanyl-L-glutamate + ATP + H2O = UDP-N-acetyl-alpha-D-muramoyl-L-alanyl-D-glutamate + AMP + diphosphate + H(+)</text>
        <dbReference type="Rhea" id="RHEA:58812"/>
        <dbReference type="ChEBI" id="CHEBI:15377"/>
        <dbReference type="ChEBI" id="CHEBI:15378"/>
        <dbReference type="ChEBI" id="CHEBI:30616"/>
        <dbReference type="ChEBI" id="CHEBI:33019"/>
        <dbReference type="ChEBI" id="CHEBI:83900"/>
        <dbReference type="ChEBI" id="CHEBI:142725"/>
        <dbReference type="ChEBI" id="CHEBI:456215"/>
        <dbReference type="EC" id="5.1.1.23"/>
    </reaction>
</comment>
<dbReference type="InterPro" id="IPR043689">
    <property type="entry name" value="MurL"/>
</dbReference>
<keyword evidence="1" id="KW-0131">Cell cycle</keyword>
<organism evidence="4 5">
    <name type="scientific">Fastidiosipila sanguinis</name>
    <dbReference type="NCBI Taxonomy" id="236753"/>
    <lineage>
        <taxon>Bacteria</taxon>
        <taxon>Bacillati</taxon>
        <taxon>Bacillota</taxon>
        <taxon>Clostridia</taxon>
        <taxon>Eubacteriales</taxon>
        <taxon>Oscillospiraceae</taxon>
        <taxon>Fastidiosipila</taxon>
    </lineage>
</organism>
<accession>A0A2S0KLW2</accession>
<keyword evidence="1" id="KW-0413">Isomerase</keyword>
<gene>
    <name evidence="1" type="primary">murL</name>
    <name evidence="4" type="ORF">C5Q98_01700</name>
</gene>
<evidence type="ECO:0000313" key="5">
    <source>
        <dbReference type="Proteomes" id="UP000237947"/>
    </source>
</evidence>
<keyword evidence="1" id="KW-0133">Cell shape</keyword>
<dbReference type="Pfam" id="PF26299">
    <property type="entry name" value="MurL_N"/>
    <property type="match status" value="1"/>
</dbReference>
<dbReference type="Pfam" id="PF26298">
    <property type="entry name" value="MurL_epimerase_C"/>
    <property type="match status" value="1"/>
</dbReference>
<dbReference type="GO" id="GO:0016855">
    <property type="term" value="F:racemase and epimerase activity, acting on amino acids and derivatives"/>
    <property type="evidence" value="ECO:0007669"/>
    <property type="project" value="UniProtKB-UniRule"/>
</dbReference>
<comment type="similarity">
    <text evidence="1">Belongs to the MurL family.</text>
</comment>
<dbReference type="InterPro" id="IPR058741">
    <property type="entry name" value="MurL_C"/>
</dbReference>
<keyword evidence="5" id="KW-1185">Reference proteome</keyword>
<dbReference type="GO" id="GO:0005737">
    <property type="term" value="C:cytoplasm"/>
    <property type="evidence" value="ECO:0007669"/>
    <property type="project" value="UniProtKB-UniRule"/>
</dbReference>
<protein>
    <recommendedName>
        <fullName evidence="1">UDP-N-acetyl-alpha-D-muramoyl-L-alanyl-L-glutamate epimerase</fullName>
        <ecNumber evidence="1">5.1.1.23</ecNumber>
    </recommendedName>
    <alternativeName>
        <fullName evidence="1">UDP-MurNAc-L-Ala-L-Glu epimerase</fullName>
    </alternativeName>
</protein>
<dbReference type="OrthoDB" id="9768152at2"/>
<keyword evidence="1" id="KW-0961">Cell wall biogenesis/degradation</keyword>
<dbReference type="AlphaFoldDB" id="A0A2S0KLW2"/>
<dbReference type="GO" id="GO:0051301">
    <property type="term" value="P:cell division"/>
    <property type="evidence" value="ECO:0007669"/>
    <property type="project" value="UniProtKB-KW"/>
</dbReference>
<dbReference type="GO" id="GO:0008360">
    <property type="term" value="P:regulation of cell shape"/>
    <property type="evidence" value="ECO:0007669"/>
    <property type="project" value="UniProtKB-KW"/>
</dbReference>
<dbReference type="RefSeq" id="WP_106012009.1">
    <property type="nucleotide sequence ID" value="NZ_CP027226.1"/>
</dbReference>
<dbReference type="HAMAP" id="MF_02209">
    <property type="entry name" value="MurL"/>
    <property type="match status" value="1"/>
</dbReference>
<comment type="function">
    <text evidence="1">Cell wall formation. Catalyzes epimerization of the terminal L-glutamate in UDP-N-acetyl-alpha-D-muramoyl-L-alanyl-L-glutamate.</text>
</comment>
<dbReference type="KEGG" id="fsa:C5Q98_01700"/>